<evidence type="ECO:0000313" key="2">
    <source>
        <dbReference type="Proteomes" id="UP001642409"/>
    </source>
</evidence>
<dbReference type="Proteomes" id="UP001642409">
    <property type="component" value="Unassembled WGS sequence"/>
</dbReference>
<proteinExistence type="predicted"/>
<name>A0ABP1GHC1_9EUKA</name>
<dbReference type="EMBL" id="CAXDID020000002">
    <property type="protein sequence ID" value="CAL5971522.1"/>
    <property type="molecule type" value="Genomic_DNA"/>
</dbReference>
<gene>
    <name evidence="1" type="ORF">HINF_LOCUS1462</name>
</gene>
<protein>
    <submittedName>
        <fullName evidence="1">Uncharacterized protein</fullName>
    </submittedName>
</protein>
<keyword evidence="2" id="KW-1185">Reference proteome</keyword>
<reference evidence="1 2" key="1">
    <citation type="submission" date="2024-07" db="EMBL/GenBank/DDBJ databases">
        <authorList>
            <person name="Akdeniz Z."/>
        </authorList>
    </citation>
    <scope>NUCLEOTIDE SEQUENCE [LARGE SCALE GENOMIC DNA]</scope>
</reference>
<accession>A0ABP1GHC1</accession>
<evidence type="ECO:0000313" key="1">
    <source>
        <dbReference type="EMBL" id="CAL5971522.1"/>
    </source>
</evidence>
<organism evidence="1 2">
    <name type="scientific">Hexamita inflata</name>
    <dbReference type="NCBI Taxonomy" id="28002"/>
    <lineage>
        <taxon>Eukaryota</taxon>
        <taxon>Metamonada</taxon>
        <taxon>Diplomonadida</taxon>
        <taxon>Hexamitidae</taxon>
        <taxon>Hexamitinae</taxon>
        <taxon>Hexamita</taxon>
    </lineage>
</organism>
<comment type="caution">
    <text evidence="1">The sequence shown here is derived from an EMBL/GenBank/DDBJ whole genome shotgun (WGS) entry which is preliminary data.</text>
</comment>
<sequence length="584" mass="67621">METQLIIEPDSDISKIQIINFILLPNSKKHFEGPPLYVYNQILNRQNNINDATSVLLGVIRKFNQKLDQQLKQSVIQKLVDDFQQLQILKLLVTQTQHDGIVTQLRPNTQRTINQYLPRIFKYFNNLQSYHVLYQGEILKFFFDFFDFIPQDKLDQFLANIPDSVYEKQFTATVLAQGFKQVLTTNIIKSNKIKNPSVFVLKMINCSQLYMFQNETCCLACCALIKACNSPQYFEPALNVMIQLLKDSKVQQSTMAFANLLAEQIALVDDETKLKFVSALIEQFQSLSDQVLDDALVFILQLLAICSRVCVHPCFNVVMNAAITQESHESDLTQALFLFVDNYICTPQFVNGTYTPTNLRLQEGQSTQINQSSQLIKLLTELIQKPTVAEYAYQTLNLLLRCNIDLDTLLLTQIISYNSDCTPLYKNRALLKQVTIFYSSLFNKFDINHINNILQNAQTNTNQVFQQIIVFGCQQAFTKEDSKQRLADSFLKLFESASIEDRDTQEANKLLRKNIKNSLGWLFGKKEDPIQFKILEQNQYFKYVFSVNNFHPNDSKDPENLDQICLQKMNYNNWRSPIKIIRFK</sequence>